<evidence type="ECO:0000313" key="2">
    <source>
        <dbReference type="EMBL" id="CAD5117982.1"/>
    </source>
</evidence>
<proteinExistence type="predicted"/>
<dbReference type="EMBL" id="CAJFCJ010000007">
    <property type="protein sequence ID" value="CAD5117982.1"/>
    <property type="molecule type" value="Genomic_DNA"/>
</dbReference>
<keyword evidence="1" id="KW-0175">Coiled coil</keyword>
<dbReference type="Proteomes" id="UP000549394">
    <property type="component" value="Unassembled WGS sequence"/>
</dbReference>
<reference evidence="2 3" key="1">
    <citation type="submission" date="2020-08" db="EMBL/GenBank/DDBJ databases">
        <authorList>
            <person name="Hejnol A."/>
        </authorList>
    </citation>
    <scope>NUCLEOTIDE SEQUENCE [LARGE SCALE GENOMIC DNA]</scope>
</reference>
<dbReference type="AlphaFoldDB" id="A0A7I8VNV8"/>
<name>A0A7I8VNV8_9ANNE</name>
<evidence type="ECO:0000256" key="1">
    <source>
        <dbReference type="SAM" id="Coils"/>
    </source>
</evidence>
<protein>
    <submittedName>
        <fullName evidence="2">DgyrCDS6722</fullName>
    </submittedName>
</protein>
<comment type="caution">
    <text evidence="2">The sequence shown here is derived from an EMBL/GenBank/DDBJ whole genome shotgun (WGS) entry which is preliminary data.</text>
</comment>
<sequence length="128" mass="14806">MNKLDFLFDKLSKSYSILSDKTLLSERDYLFTLKATLEAKADIMQGEICKLSAKLQILKASCESLDQKYRNNVLEYENLKTALDNYKSELNYLKKEEALVKRKNFQLNTENLGLKSLVRIAKAQENSE</sequence>
<organism evidence="2 3">
    <name type="scientific">Dimorphilus gyrociliatus</name>
    <dbReference type="NCBI Taxonomy" id="2664684"/>
    <lineage>
        <taxon>Eukaryota</taxon>
        <taxon>Metazoa</taxon>
        <taxon>Spiralia</taxon>
        <taxon>Lophotrochozoa</taxon>
        <taxon>Annelida</taxon>
        <taxon>Polychaeta</taxon>
        <taxon>Polychaeta incertae sedis</taxon>
        <taxon>Dinophilidae</taxon>
        <taxon>Dimorphilus</taxon>
    </lineage>
</organism>
<accession>A0A7I8VNV8</accession>
<feature type="coiled-coil region" evidence="1">
    <location>
        <begin position="76"/>
        <end position="103"/>
    </location>
</feature>
<gene>
    <name evidence="2" type="ORF">DGYR_LOCUS6438</name>
</gene>
<keyword evidence="3" id="KW-1185">Reference proteome</keyword>
<evidence type="ECO:0000313" key="3">
    <source>
        <dbReference type="Proteomes" id="UP000549394"/>
    </source>
</evidence>